<name>A0A8J7P0B4_ATRSP</name>
<dbReference type="SMART" id="SM01198">
    <property type="entry name" value="FBA"/>
    <property type="match status" value="1"/>
</dbReference>
<dbReference type="InterPro" id="IPR039752">
    <property type="entry name" value="F-box_only"/>
</dbReference>
<dbReference type="PROSITE" id="PS50181">
    <property type="entry name" value="FBOX"/>
    <property type="match status" value="1"/>
</dbReference>
<dbReference type="InterPro" id="IPR036047">
    <property type="entry name" value="F-box-like_dom_sf"/>
</dbReference>
<keyword evidence="1" id="KW-0833">Ubl conjugation pathway</keyword>
<comment type="caution">
    <text evidence="4">The sequence shown here is derived from an EMBL/GenBank/DDBJ whole genome shotgun (WGS) entry which is preliminary data.</text>
</comment>
<dbReference type="Pfam" id="PF04300">
    <property type="entry name" value="FBA"/>
    <property type="match status" value="1"/>
</dbReference>
<dbReference type="InterPro" id="IPR001810">
    <property type="entry name" value="F-box_dom"/>
</dbReference>
<feature type="non-terminal residue" evidence="4">
    <location>
        <position position="246"/>
    </location>
</feature>
<dbReference type="InterPro" id="IPR007397">
    <property type="entry name" value="F-box-assoc_dom"/>
</dbReference>
<dbReference type="GO" id="GO:0006516">
    <property type="term" value="P:glycoprotein catabolic process"/>
    <property type="evidence" value="ECO:0007669"/>
    <property type="project" value="TreeGrafter"/>
</dbReference>
<dbReference type="GO" id="GO:0036503">
    <property type="term" value="P:ERAD pathway"/>
    <property type="evidence" value="ECO:0007669"/>
    <property type="project" value="TreeGrafter"/>
</dbReference>
<dbReference type="GO" id="GO:0019005">
    <property type="term" value="C:SCF ubiquitin ligase complex"/>
    <property type="evidence" value="ECO:0007669"/>
    <property type="project" value="TreeGrafter"/>
</dbReference>
<feature type="non-terminal residue" evidence="4">
    <location>
        <position position="1"/>
    </location>
</feature>
<protein>
    <submittedName>
        <fullName evidence="4">FBX6 protein</fullName>
    </submittedName>
</protein>
<dbReference type="PANTHER" id="PTHR12125:SF12">
    <property type="entry name" value="F-BOX ONLY PROTEIN 6"/>
    <property type="match status" value="1"/>
</dbReference>
<accession>A0A8J7P0B4</accession>
<dbReference type="GO" id="GO:0031146">
    <property type="term" value="P:SCF-dependent proteasomal ubiquitin-dependent protein catabolic process"/>
    <property type="evidence" value="ECO:0007669"/>
    <property type="project" value="TreeGrafter"/>
</dbReference>
<evidence type="ECO:0000313" key="4">
    <source>
        <dbReference type="EMBL" id="MBN3322041.1"/>
    </source>
</evidence>
<keyword evidence="5" id="KW-1185">Reference proteome</keyword>
<dbReference type="SMART" id="SM00256">
    <property type="entry name" value="FBOX"/>
    <property type="match status" value="1"/>
</dbReference>
<sequence>MWTALPVPVQEEVLLRLPARDVVCTCRRVCRLWRDLVDSASLWKRRCAREGLRPRDPACPPADWRVFYFLCRMRRNLLKNPRADDEFRGWTLVSNGGDKWAIEDVGTPLPDPTVQKYFVTSYYVCMKSQLIDLVKEGYRPALLDEVQPDIVVSDWYAPRFDCASEYHVCVQLLSQRKRVLQEFRPEAVHFEQWNDMQWHQMRHVFQQYGRGVRFVQFTHGGKDCQFWAGWYGIRVTNSLVEIDPGA</sequence>
<reference evidence="4" key="1">
    <citation type="journal article" date="2021" name="Cell">
        <title>Tracing the genetic footprints of vertebrate landing in non-teleost ray-finned fishes.</title>
        <authorList>
            <person name="Bi X."/>
            <person name="Wang K."/>
            <person name="Yang L."/>
            <person name="Pan H."/>
            <person name="Jiang H."/>
            <person name="Wei Q."/>
            <person name="Fang M."/>
            <person name="Yu H."/>
            <person name="Zhu C."/>
            <person name="Cai Y."/>
            <person name="He Y."/>
            <person name="Gan X."/>
            <person name="Zeng H."/>
            <person name="Yu D."/>
            <person name="Zhu Y."/>
            <person name="Jiang H."/>
            <person name="Qiu Q."/>
            <person name="Yang H."/>
            <person name="Zhang Y.E."/>
            <person name="Wang W."/>
            <person name="Zhu M."/>
            <person name="He S."/>
            <person name="Zhang G."/>
        </authorList>
    </citation>
    <scope>NUCLEOTIDE SEQUENCE</scope>
    <source>
        <strain evidence="4">Allg_001</strain>
    </source>
</reference>
<dbReference type="PROSITE" id="PS51114">
    <property type="entry name" value="FBA"/>
    <property type="match status" value="1"/>
</dbReference>
<evidence type="ECO:0000259" key="2">
    <source>
        <dbReference type="PROSITE" id="PS50181"/>
    </source>
</evidence>
<dbReference type="FunFam" id="2.60.120.260:FF:000012">
    <property type="entry name" value="F-box only protein 2"/>
    <property type="match status" value="1"/>
</dbReference>
<dbReference type="Proteomes" id="UP000736164">
    <property type="component" value="Unassembled WGS sequence"/>
</dbReference>
<feature type="domain" description="F-box" evidence="2">
    <location>
        <begin position="1"/>
        <end position="46"/>
    </location>
</feature>
<evidence type="ECO:0000259" key="3">
    <source>
        <dbReference type="PROSITE" id="PS51114"/>
    </source>
</evidence>
<dbReference type="InterPro" id="IPR008979">
    <property type="entry name" value="Galactose-bd-like_sf"/>
</dbReference>
<gene>
    <name evidence="4" type="primary">Fbxo6</name>
    <name evidence="4" type="ORF">GTO95_0002929</name>
</gene>
<dbReference type="SUPFAM" id="SSF81383">
    <property type="entry name" value="F-box domain"/>
    <property type="match status" value="1"/>
</dbReference>
<dbReference type="GO" id="GO:0061630">
    <property type="term" value="F:ubiquitin protein ligase activity"/>
    <property type="evidence" value="ECO:0007669"/>
    <property type="project" value="TreeGrafter"/>
</dbReference>
<dbReference type="PANTHER" id="PTHR12125">
    <property type="entry name" value="F-BOX ONLY PROTEIN 6-LIKE PROTEIN"/>
    <property type="match status" value="1"/>
</dbReference>
<dbReference type="FunFam" id="1.20.1280.50:FF:000002">
    <property type="entry name" value="F-box only protein 44"/>
    <property type="match status" value="1"/>
</dbReference>
<organism evidence="4 5">
    <name type="scientific">Atractosteus spatula</name>
    <name type="common">Alligator gar</name>
    <name type="synonym">Lepisosteus spatula</name>
    <dbReference type="NCBI Taxonomy" id="7917"/>
    <lineage>
        <taxon>Eukaryota</taxon>
        <taxon>Metazoa</taxon>
        <taxon>Chordata</taxon>
        <taxon>Craniata</taxon>
        <taxon>Vertebrata</taxon>
        <taxon>Euteleostomi</taxon>
        <taxon>Actinopterygii</taxon>
        <taxon>Neopterygii</taxon>
        <taxon>Holostei</taxon>
        <taxon>Semionotiformes</taxon>
        <taxon>Lepisosteidae</taxon>
        <taxon>Atractosteus</taxon>
    </lineage>
</organism>
<evidence type="ECO:0000313" key="5">
    <source>
        <dbReference type="Proteomes" id="UP000736164"/>
    </source>
</evidence>
<proteinExistence type="predicted"/>
<dbReference type="GO" id="GO:0005737">
    <property type="term" value="C:cytoplasm"/>
    <property type="evidence" value="ECO:0007669"/>
    <property type="project" value="UniProtKB-ARBA"/>
</dbReference>
<dbReference type="SUPFAM" id="SSF49785">
    <property type="entry name" value="Galactose-binding domain-like"/>
    <property type="match status" value="1"/>
</dbReference>
<feature type="domain" description="FBA" evidence="3">
    <location>
        <begin position="67"/>
        <end position="244"/>
    </location>
</feature>
<dbReference type="Pfam" id="PF00646">
    <property type="entry name" value="F-box"/>
    <property type="match status" value="1"/>
</dbReference>
<dbReference type="AlphaFoldDB" id="A0A8J7P0B4"/>
<dbReference type="Gene3D" id="1.20.1280.50">
    <property type="match status" value="1"/>
</dbReference>
<dbReference type="EMBL" id="JAAWVO010057916">
    <property type="protein sequence ID" value="MBN3322041.1"/>
    <property type="molecule type" value="Genomic_DNA"/>
</dbReference>
<dbReference type="Gene3D" id="2.60.120.260">
    <property type="entry name" value="Galactose-binding domain-like"/>
    <property type="match status" value="1"/>
</dbReference>
<evidence type="ECO:0000256" key="1">
    <source>
        <dbReference type="ARBA" id="ARBA00022786"/>
    </source>
</evidence>